<evidence type="ECO:0000313" key="3">
    <source>
        <dbReference type="Proteomes" id="UP000002866"/>
    </source>
</evidence>
<dbReference type="AlphaFoldDB" id="I2GZC6"/>
<accession>I2GZC6</accession>
<dbReference type="eggNOG" id="ENOG502QQMM">
    <property type="taxonomic scope" value="Eukaryota"/>
</dbReference>
<evidence type="ECO:0000313" key="2">
    <source>
        <dbReference type="EMBL" id="CCH59478.1"/>
    </source>
</evidence>
<proteinExistence type="predicted"/>
<dbReference type="STRING" id="1071380.I2GZC6"/>
<dbReference type="Pfam" id="PF25459">
    <property type="entry name" value="AIM3_BBC1_C"/>
    <property type="match status" value="1"/>
</dbReference>
<organism evidence="2 3">
    <name type="scientific">Henningerozyma blattae (strain ATCC 34711 / CBS 6284 / DSM 70876 / NBRC 10599 / NRRL Y-10934 / UCD 77-7)</name>
    <name type="common">Yeast</name>
    <name type="synonym">Tetrapisispora blattae</name>
    <dbReference type="NCBI Taxonomy" id="1071380"/>
    <lineage>
        <taxon>Eukaryota</taxon>
        <taxon>Fungi</taxon>
        <taxon>Dikarya</taxon>
        <taxon>Ascomycota</taxon>
        <taxon>Saccharomycotina</taxon>
        <taxon>Saccharomycetes</taxon>
        <taxon>Saccharomycetales</taxon>
        <taxon>Saccharomycetaceae</taxon>
        <taxon>Henningerozyma</taxon>
    </lineage>
</organism>
<feature type="domain" description="BBC1/AIM3 cysteine proteinase-fold" evidence="1">
    <location>
        <begin position="93"/>
        <end position="265"/>
    </location>
</feature>
<dbReference type="Proteomes" id="UP000002866">
    <property type="component" value="Chromosome 2"/>
</dbReference>
<keyword evidence="3" id="KW-1185">Reference proteome</keyword>
<dbReference type="InterPro" id="IPR057402">
    <property type="entry name" value="AIM3_BBC1_C"/>
</dbReference>
<gene>
    <name evidence="2" type="primary">TBLA0B06550</name>
    <name evidence="2" type="ORF">TBLA_0B06550</name>
</gene>
<dbReference type="KEGG" id="tbl:TBLA_0B06550"/>
<dbReference type="OrthoDB" id="207120at2759"/>
<dbReference type="RefSeq" id="XP_004178997.1">
    <property type="nucleotide sequence ID" value="XM_004178949.1"/>
</dbReference>
<sequence>MEQLKKNCIAFDPWDTWWINKKNPRHLFDPNVKYILEVDDYEIDKRLNEEVNFRDFYFLFEDYSQLHISIQYDKKHPRKTAIAKQSYIPLKFSLGILNYYSVEYGSKILDCSREMLGKKISLEKGPFVPRVLEAIQGTDLNTLLPPINNRTFGITVFKYNAGEIMDPETFKNIKGGDILVIRSGLFMKHEKSILLKGKTKLGKEADLNSGIPYSSIISDFDIEKGKLRVIEEYHDKIIQNSYSLDQLKRGQLRIFRVVDRECIGW</sequence>
<dbReference type="OMA" id="HGHIAND"/>
<dbReference type="GeneID" id="14494316"/>
<dbReference type="InParanoid" id="I2GZC6"/>
<protein>
    <recommendedName>
        <fullName evidence="1">BBC1/AIM3 cysteine proteinase-fold domain-containing protein</fullName>
    </recommendedName>
</protein>
<reference evidence="2 3" key="1">
    <citation type="journal article" date="2011" name="Proc. Natl. Acad. Sci. U.S.A.">
        <title>Evolutionary erosion of yeast sex chromosomes by mating-type switching accidents.</title>
        <authorList>
            <person name="Gordon J.L."/>
            <person name="Armisen D."/>
            <person name="Proux-Wera E."/>
            <person name="Oheigeartaigh S.S."/>
            <person name="Byrne K.P."/>
            <person name="Wolfe K.H."/>
        </authorList>
    </citation>
    <scope>NUCLEOTIDE SEQUENCE [LARGE SCALE GENOMIC DNA]</scope>
    <source>
        <strain evidence="3">ATCC 34711 / CBS 6284 / DSM 70876 / NBRC 10599 / NRRL Y-10934 / UCD 77-7</strain>
    </source>
</reference>
<dbReference type="HOGENOM" id="CLU_045854_1_0_1"/>
<evidence type="ECO:0000259" key="1">
    <source>
        <dbReference type="Pfam" id="PF25459"/>
    </source>
</evidence>
<dbReference type="EMBL" id="HE806317">
    <property type="protein sequence ID" value="CCH59478.1"/>
    <property type="molecule type" value="Genomic_DNA"/>
</dbReference>
<name>I2GZC6_HENB6</name>